<dbReference type="SMART" id="SM01246">
    <property type="entry name" value="Josephin"/>
    <property type="match status" value="1"/>
</dbReference>
<evidence type="ECO:0000256" key="4">
    <source>
        <dbReference type="ARBA" id="ARBA00022670"/>
    </source>
</evidence>
<keyword evidence="5" id="KW-0833">Ubl conjugation pathway</keyword>
<comment type="catalytic activity">
    <reaction evidence="1">
        <text>Thiol-dependent hydrolysis of ester, thioester, amide, peptide and isopeptide bonds formed by the C-terminal Gly of ubiquitin (a 76-residue protein attached to proteins as an intracellular targeting signal).</text>
        <dbReference type="EC" id="3.4.19.12"/>
    </reaction>
</comment>
<feature type="compositionally biased region" description="Pro residues" evidence="11">
    <location>
        <begin position="210"/>
        <end position="223"/>
    </location>
</feature>
<gene>
    <name evidence="13" type="ORF">M231_05757</name>
</gene>
<comment type="subcellular location">
    <subcellularLocation>
        <location evidence="2">Nucleus</location>
    </subcellularLocation>
</comment>
<feature type="region of interest" description="Disordered" evidence="11">
    <location>
        <begin position="317"/>
        <end position="400"/>
    </location>
</feature>
<evidence type="ECO:0000256" key="2">
    <source>
        <dbReference type="ARBA" id="ARBA00004123"/>
    </source>
</evidence>
<dbReference type="GO" id="GO:0006508">
    <property type="term" value="P:proteolysis"/>
    <property type="evidence" value="ECO:0007669"/>
    <property type="project" value="UniProtKB-KW"/>
</dbReference>
<dbReference type="EMBL" id="SDIL01000081">
    <property type="protein sequence ID" value="RXK36993.1"/>
    <property type="molecule type" value="Genomic_DNA"/>
</dbReference>
<evidence type="ECO:0000256" key="5">
    <source>
        <dbReference type="ARBA" id="ARBA00022786"/>
    </source>
</evidence>
<keyword evidence="8" id="KW-0805">Transcription regulation</keyword>
<feature type="compositionally biased region" description="Pro residues" evidence="11">
    <location>
        <begin position="241"/>
        <end position="253"/>
    </location>
</feature>
<dbReference type="Pfam" id="PF02099">
    <property type="entry name" value="Josephin"/>
    <property type="match status" value="1"/>
</dbReference>
<evidence type="ECO:0000256" key="10">
    <source>
        <dbReference type="ARBA" id="ARBA00023242"/>
    </source>
</evidence>
<sequence>MDLVPYIYWEDQEPGSQLCAQHCFLDLAENATLSPSRQNTKSFNYDDTGFFSISVLERALQVWDLTLVRWRGEAMRDYQEFPEQQAGFILNLSSHWFSLRRFSTTKRWYNLNSFLPEGPEWISPTYLRLVLTQAEKEGYSVFCVRRSAEGLAEGEGWGDGGVAHLPESPADAMALQLGEPTGRTGGASTNPDQPSVDPSPPPATVWTVPSSPPIAAPPGPSRPPPREQDLFPETLEEMIPSPSPAPRSRPQPQPASRLFDPLQTPEEEEEDEEVDETYMVPMDFRHDNRRYDDEDQALQAALRASMEDLPEGWEAPKLDIKPIPRKPSLPAIPSGVGVSSPPALPATTVSPNPVTGKVPETAKDKSETEPVIVEDEDDGPTEDISPEEIRRRRIAKFANP</sequence>
<dbReference type="VEuPathDB" id="FungiDB:TREMEDRAFT_72691"/>
<organism evidence="13 14">
    <name type="scientific">Tremella mesenterica</name>
    <name type="common">Jelly fungus</name>
    <dbReference type="NCBI Taxonomy" id="5217"/>
    <lineage>
        <taxon>Eukaryota</taxon>
        <taxon>Fungi</taxon>
        <taxon>Dikarya</taxon>
        <taxon>Basidiomycota</taxon>
        <taxon>Agaricomycotina</taxon>
        <taxon>Tremellomycetes</taxon>
        <taxon>Tremellales</taxon>
        <taxon>Tremellaceae</taxon>
        <taxon>Tremella</taxon>
    </lineage>
</organism>
<keyword evidence="14" id="KW-1185">Reference proteome</keyword>
<keyword evidence="6" id="KW-0378">Hydrolase</keyword>
<dbReference type="PANTHER" id="PTHR14159">
    <property type="entry name" value="ATAXIN-3-RELATED"/>
    <property type="match status" value="1"/>
</dbReference>
<evidence type="ECO:0000313" key="14">
    <source>
        <dbReference type="Proteomes" id="UP000289152"/>
    </source>
</evidence>
<evidence type="ECO:0000256" key="1">
    <source>
        <dbReference type="ARBA" id="ARBA00000707"/>
    </source>
</evidence>
<dbReference type="OrthoDB" id="10063692at2759"/>
<dbReference type="Proteomes" id="UP000289152">
    <property type="component" value="Unassembled WGS sequence"/>
</dbReference>
<dbReference type="PROSITE" id="PS50330">
    <property type="entry name" value="UIM"/>
    <property type="match status" value="1"/>
</dbReference>
<feature type="region of interest" description="Disordered" evidence="11">
    <location>
        <begin position="177"/>
        <end position="278"/>
    </location>
</feature>
<reference evidence="13 14" key="1">
    <citation type="submission" date="2016-06" db="EMBL/GenBank/DDBJ databases">
        <title>Evolution of pathogenesis and genome organization in the Tremellales.</title>
        <authorList>
            <person name="Cuomo C."/>
            <person name="Litvintseva A."/>
            <person name="Heitman J."/>
            <person name="Chen Y."/>
            <person name="Sun S."/>
            <person name="Springer D."/>
            <person name="Dromer F."/>
            <person name="Young S."/>
            <person name="Zeng Q."/>
            <person name="Chapman S."/>
            <person name="Gujja S."/>
            <person name="Saif S."/>
            <person name="Birren B."/>
        </authorList>
    </citation>
    <scope>NUCLEOTIDE SEQUENCE [LARGE SCALE GENOMIC DNA]</scope>
    <source>
        <strain evidence="13 14">ATCC 28783</strain>
    </source>
</reference>
<dbReference type="PANTHER" id="PTHR14159:SF0">
    <property type="entry name" value="ATAXIN-3-RELATED"/>
    <property type="match status" value="1"/>
</dbReference>
<dbReference type="InterPro" id="IPR006155">
    <property type="entry name" value="Josephin"/>
</dbReference>
<evidence type="ECO:0000256" key="8">
    <source>
        <dbReference type="ARBA" id="ARBA00023015"/>
    </source>
</evidence>
<evidence type="ECO:0000313" key="13">
    <source>
        <dbReference type="EMBL" id="RXK36993.1"/>
    </source>
</evidence>
<feature type="compositionally biased region" description="Acidic residues" evidence="11">
    <location>
        <begin position="372"/>
        <end position="386"/>
    </location>
</feature>
<dbReference type="EC" id="3.4.19.12" evidence="3"/>
<evidence type="ECO:0000256" key="6">
    <source>
        <dbReference type="ARBA" id="ARBA00022801"/>
    </source>
</evidence>
<keyword evidence="9" id="KW-0804">Transcription</keyword>
<keyword evidence="10" id="KW-0539">Nucleus</keyword>
<evidence type="ECO:0000256" key="9">
    <source>
        <dbReference type="ARBA" id="ARBA00023163"/>
    </source>
</evidence>
<feature type="domain" description="Josephin" evidence="12">
    <location>
        <begin position="12"/>
        <end position="147"/>
    </location>
</feature>
<evidence type="ECO:0000256" key="3">
    <source>
        <dbReference type="ARBA" id="ARBA00012759"/>
    </source>
</evidence>
<dbReference type="Gene3D" id="3.90.70.40">
    <property type="match status" value="1"/>
</dbReference>
<evidence type="ECO:0000256" key="11">
    <source>
        <dbReference type="SAM" id="MobiDB-lite"/>
    </source>
</evidence>
<keyword evidence="4" id="KW-0645">Protease</keyword>
<dbReference type="AlphaFoldDB" id="A0A4Q1BHC1"/>
<comment type="caution">
    <text evidence="13">The sequence shown here is derived from an EMBL/GenBank/DDBJ whole genome shotgun (WGS) entry which is preliminary data.</text>
</comment>
<dbReference type="InterPro" id="IPR033865">
    <property type="entry name" value="Ataxin-3"/>
</dbReference>
<dbReference type="InParanoid" id="A0A4Q1BHC1"/>
<name>A0A4Q1BHC1_TREME</name>
<keyword evidence="7" id="KW-0788">Thiol protease</keyword>
<dbReference type="STRING" id="5217.A0A4Q1BHC1"/>
<dbReference type="GO" id="GO:0016579">
    <property type="term" value="P:protein deubiquitination"/>
    <property type="evidence" value="ECO:0007669"/>
    <property type="project" value="InterPro"/>
</dbReference>
<evidence type="ECO:0000259" key="12">
    <source>
        <dbReference type="SMART" id="SM01246"/>
    </source>
</evidence>
<feature type="compositionally biased region" description="Basic residues" evidence="11">
    <location>
        <begin position="391"/>
        <end position="400"/>
    </location>
</feature>
<dbReference type="GO" id="GO:0004843">
    <property type="term" value="F:cysteine-type deubiquitinase activity"/>
    <property type="evidence" value="ECO:0007669"/>
    <property type="project" value="UniProtKB-EC"/>
</dbReference>
<feature type="compositionally biased region" description="Acidic residues" evidence="11">
    <location>
        <begin position="265"/>
        <end position="276"/>
    </location>
</feature>
<dbReference type="GO" id="GO:0005634">
    <property type="term" value="C:nucleus"/>
    <property type="evidence" value="ECO:0007669"/>
    <property type="project" value="UniProtKB-SubCell"/>
</dbReference>
<protein>
    <recommendedName>
        <fullName evidence="3">ubiquitinyl hydrolase 1</fullName>
        <ecNumber evidence="3">3.4.19.12</ecNumber>
    </recommendedName>
</protein>
<dbReference type="InterPro" id="IPR003903">
    <property type="entry name" value="UIM_dom"/>
</dbReference>
<accession>A0A4Q1BHC1</accession>
<proteinExistence type="predicted"/>
<evidence type="ECO:0000256" key="7">
    <source>
        <dbReference type="ARBA" id="ARBA00022807"/>
    </source>
</evidence>